<proteinExistence type="predicted"/>
<sequence length="136" mass="15592">SKNSELECIKNMLTLKNSELELIKNDLAKKNSEICSLETRLKELLPCNRLSSEQVKIRGKTDEKNNNNISVMQSPPKDLNSLSLAKYFVYKPKTENSQVNKDIQEFLTQQTLTSLNDNMSKESKISNEKQINNKQV</sequence>
<accession>A0ACA9PIR8</accession>
<evidence type="ECO:0000313" key="1">
    <source>
        <dbReference type="EMBL" id="CAG8708723.1"/>
    </source>
</evidence>
<reference evidence="1" key="1">
    <citation type="submission" date="2021-06" db="EMBL/GenBank/DDBJ databases">
        <authorList>
            <person name="Kallberg Y."/>
            <person name="Tangrot J."/>
            <person name="Rosling A."/>
        </authorList>
    </citation>
    <scope>NUCLEOTIDE SEQUENCE</scope>
    <source>
        <strain evidence="1">28 12/20/2015</strain>
    </source>
</reference>
<organism evidence="1 2">
    <name type="scientific">Cetraspora pellucida</name>
    <dbReference type="NCBI Taxonomy" id="1433469"/>
    <lineage>
        <taxon>Eukaryota</taxon>
        <taxon>Fungi</taxon>
        <taxon>Fungi incertae sedis</taxon>
        <taxon>Mucoromycota</taxon>
        <taxon>Glomeromycotina</taxon>
        <taxon>Glomeromycetes</taxon>
        <taxon>Diversisporales</taxon>
        <taxon>Gigasporaceae</taxon>
        <taxon>Cetraspora</taxon>
    </lineage>
</organism>
<feature type="non-terminal residue" evidence="1">
    <location>
        <position position="1"/>
    </location>
</feature>
<protein>
    <submittedName>
        <fullName evidence="1">551_t:CDS:1</fullName>
    </submittedName>
</protein>
<dbReference type="Proteomes" id="UP000789366">
    <property type="component" value="Unassembled WGS sequence"/>
</dbReference>
<name>A0ACA9PIR8_9GLOM</name>
<dbReference type="EMBL" id="CAJVPW010025447">
    <property type="protein sequence ID" value="CAG8708723.1"/>
    <property type="molecule type" value="Genomic_DNA"/>
</dbReference>
<gene>
    <name evidence="1" type="ORF">SPELUC_LOCUS11683</name>
</gene>
<evidence type="ECO:0000313" key="2">
    <source>
        <dbReference type="Proteomes" id="UP000789366"/>
    </source>
</evidence>
<keyword evidence="2" id="KW-1185">Reference proteome</keyword>
<comment type="caution">
    <text evidence="1">The sequence shown here is derived from an EMBL/GenBank/DDBJ whole genome shotgun (WGS) entry which is preliminary data.</text>
</comment>